<dbReference type="STRING" id="1777138.AWB77_01334"/>
<dbReference type="PANTHER" id="PTHR30413:SF10">
    <property type="entry name" value="CAPSULE POLYSACCHARIDE EXPORT INNER-MEMBRANE PROTEIN CTRC"/>
    <property type="match status" value="1"/>
</dbReference>
<proteinExistence type="inferred from homology"/>
<dbReference type="EMBL" id="FCNX02000002">
    <property type="protein sequence ID" value="SAK51743.1"/>
    <property type="molecule type" value="Genomic_DNA"/>
</dbReference>
<dbReference type="AlphaFoldDB" id="A0A158A1X2"/>
<feature type="transmembrane region" description="Helical" evidence="11">
    <location>
        <begin position="189"/>
        <end position="206"/>
    </location>
</feature>
<sequence>MNPHAIPSGSPLAALRSMRSNTDLILNLISREVIGRYRGSFMGLLWSFFNPVLMLAVYTFVFSVVFKTRWAGASGSRAEFALVLFAGLMCFNFFSECVNRAPGLILSNANFVKKVIFPLEVLPIVALGSAAFHFCVSMSVWMIFYVVFLGIPHVTALLAPIVLIPLVLFTLGCVWMLSALGVYLRDVSQFIGVAVSVLMFLSPIFYPLSALPAEYQGIIALSPLTFIIEQIRNSLIWGIGIDWRLWAMWTIATGLVAALGFASFQKSRRGFADVI</sequence>
<organism evidence="13 14">
    <name type="scientific">Caballeronia fortuita</name>
    <dbReference type="NCBI Taxonomy" id="1777138"/>
    <lineage>
        <taxon>Bacteria</taxon>
        <taxon>Pseudomonadati</taxon>
        <taxon>Pseudomonadota</taxon>
        <taxon>Betaproteobacteria</taxon>
        <taxon>Burkholderiales</taxon>
        <taxon>Burkholderiaceae</taxon>
        <taxon>Caballeronia</taxon>
    </lineage>
</organism>
<dbReference type="OrthoDB" id="9786910at2"/>
<keyword evidence="8 11" id="KW-1133">Transmembrane helix</keyword>
<dbReference type="PANTHER" id="PTHR30413">
    <property type="entry name" value="INNER MEMBRANE TRANSPORT PERMEASE"/>
    <property type="match status" value="1"/>
</dbReference>
<evidence type="ECO:0000256" key="11">
    <source>
        <dbReference type="RuleBase" id="RU361157"/>
    </source>
</evidence>
<evidence type="ECO:0000259" key="12">
    <source>
        <dbReference type="PROSITE" id="PS51012"/>
    </source>
</evidence>
<accession>A0A158A1X2</accession>
<feature type="transmembrane region" description="Helical" evidence="11">
    <location>
        <begin position="155"/>
        <end position="177"/>
    </location>
</feature>
<dbReference type="GO" id="GO:0015774">
    <property type="term" value="P:polysaccharide transport"/>
    <property type="evidence" value="ECO:0007669"/>
    <property type="project" value="UniProtKB-KW"/>
</dbReference>
<dbReference type="Proteomes" id="UP000054903">
    <property type="component" value="Unassembled WGS sequence"/>
</dbReference>
<dbReference type="InterPro" id="IPR013525">
    <property type="entry name" value="ABC2_TM"/>
</dbReference>
<feature type="domain" description="ABC transmembrane type-2" evidence="12">
    <location>
        <begin position="42"/>
        <end position="267"/>
    </location>
</feature>
<evidence type="ECO:0000256" key="2">
    <source>
        <dbReference type="ARBA" id="ARBA00007783"/>
    </source>
</evidence>
<keyword evidence="4 11" id="KW-1003">Cell membrane</keyword>
<name>A0A158A1X2_9BURK</name>
<evidence type="ECO:0000313" key="13">
    <source>
        <dbReference type="EMBL" id="SAK51743.1"/>
    </source>
</evidence>
<dbReference type="GO" id="GO:0140359">
    <property type="term" value="F:ABC-type transporter activity"/>
    <property type="evidence" value="ECO:0007669"/>
    <property type="project" value="InterPro"/>
</dbReference>
<keyword evidence="3 11" id="KW-0813">Transport</keyword>
<evidence type="ECO:0000256" key="6">
    <source>
        <dbReference type="ARBA" id="ARBA00022692"/>
    </source>
</evidence>
<feature type="transmembrane region" description="Helical" evidence="11">
    <location>
        <begin position="115"/>
        <end position="148"/>
    </location>
</feature>
<evidence type="ECO:0000256" key="3">
    <source>
        <dbReference type="ARBA" id="ARBA00022448"/>
    </source>
</evidence>
<keyword evidence="5" id="KW-0762">Sugar transport</keyword>
<keyword evidence="10 11" id="KW-0472">Membrane</keyword>
<dbReference type="InterPro" id="IPR047817">
    <property type="entry name" value="ABC2_TM_bact-type"/>
</dbReference>
<reference evidence="13" key="1">
    <citation type="submission" date="2016-01" db="EMBL/GenBank/DDBJ databases">
        <authorList>
            <person name="Peeters C."/>
        </authorList>
    </citation>
    <scope>NUCLEOTIDE SEQUENCE</scope>
    <source>
        <strain evidence="13">LMG 29320</strain>
    </source>
</reference>
<comment type="subcellular location">
    <subcellularLocation>
        <location evidence="11">Cell inner membrane</location>
        <topology evidence="11">Multi-pass membrane protein</topology>
    </subcellularLocation>
    <subcellularLocation>
        <location evidence="1">Cell membrane</location>
        <topology evidence="1">Multi-pass membrane protein</topology>
    </subcellularLocation>
</comment>
<comment type="similarity">
    <text evidence="2 11">Belongs to the ABC-2 integral membrane protein family.</text>
</comment>
<feature type="transmembrane region" description="Helical" evidence="11">
    <location>
        <begin position="44"/>
        <end position="66"/>
    </location>
</feature>
<dbReference type="InterPro" id="IPR000412">
    <property type="entry name" value="ABC_2_transport"/>
</dbReference>
<evidence type="ECO:0000256" key="4">
    <source>
        <dbReference type="ARBA" id="ARBA00022475"/>
    </source>
</evidence>
<dbReference type="PROSITE" id="PS51012">
    <property type="entry name" value="ABC_TM2"/>
    <property type="match status" value="1"/>
</dbReference>
<evidence type="ECO:0000256" key="8">
    <source>
        <dbReference type="ARBA" id="ARBA00022989"/>
    </source>
</evidence>
<gene>
    <name evidence="13" type="ORF">AWB77_01334</name>
</gene>
<dbReference type="Pfam" id="PF01061">
    <property type="entry name" value="ABC2_membrane"/>
    <property type="match status" value="1"/>
</dbReference>
<evidence type="ECO:0000256" key="9">
    <source>
        <dbReference type="ARBA" id="ARBA00023047"/>
    </source>
</evidence>
<feature type="transmembrane region" description="Helical" evidence="11">
    <location>
        <begin position="78"/>
        <end position="95"/>
    </location>
</feature>
<protein>
    <recommendedName>
        <fullName evidence="11">Transport permease protein</fullName>
    </recommendedName>
</protein>
<evidence type="ECO:0000256" key="5">
    <source>
        <dbReference type="ARBA" id="ARBA00022597"/>
    </source>
</evidence>
<dbReference type="PRINTS" id="PR00164">
    <property type="entry name" value="ABC2TRNSPORT"/>
</dbReference>
<feature type="transmembrane region" description="Helical" evidence="11">
    <location>
        <begin position="246"/>
        <end position="264"/>
    </location>
</feature>
<keyword evidence="14" id="KW-1185">Reference proteome</keyword>
<evidence type="ECO:0000256" key="1">
    <source>
        <dbReference type="ARBA" id="ARBA00004651"/>
    </source>
</evidence>
<dbReference type="GO" id="GO:0015920">
    <property type="term" value="P:lipopolysaccharide transport"/>
    <property type="evidence" value="ECO:0007669"/>
    <property type="project" value="TreeGrafter"/>
</dbReference>
<keyword evidence="9" id="KW-0625">Polysaccharide transport</keyword>
<keyword evidence="6 11" id="KW-0812">Transmembrane</keyword>
<evidence type="ECO:0000256" key="7">
    <source>
        <dbReference type="ARBA" id="ARBA00022903"/>
    </source>
</evidence>
<keyword evidence="7" id="KW-0972">Capsule biogenesis/degradation</keyword>
<evidence type="ECO:0000313" key="14">
    <source>
        <dbReference type="Proteomes" id="UP000054903"/>
    </source>
</evidence>
<evidence type="ECO:0000256" key="10">
    <source>
        <dbReference type="ARBA" id="ARBA00023136"/>
    </source>
</evidence>
<dbReference type="GO" id="GO:0043190">
    <property type="term" value="C:ATP-binding cassette (ABC) transporter complex"/>
    <property type="evidence" value="ECO:0007669"/>
    <property type="project" value="InterPro"/>
</dbReference>
<comment type="caution">
    <text evidence="13">The sequence shown here is derived from an EMBL/GenBank/DDBJ whole genome shotgun (WGS) entry which is preliminary data.</text>
</comment>